<evidence type="ECO:0000256" key="2">
    <source>
        <dbReference type="SAM" id="MobiDB-lite"/>
    </source>
</evidence>
<protein>
    <recommendedName>
        <fullName evidence="5">Transposase Tnp1/En/Spm-like domain-containing protein</fullName>
    </recommendedName>
</protein>
<dbReference type="InterPro" id="IPR004252">
    <property type="entry name" value="Probable_transposase_24"/>
</dbReference>
<reference evidence="3 4" key="1">
    <citation type="submission" date="2015-01" db="EMBL/GenBank/DDBJ databases">
        <title>Genome of allotetraploid Gossypium barbadense reveals genomic plasticity and fiber elongation in cotton evolution.</title>
        <authorList>
            <person name="Chen X."/>
            <person name="Liu X."/>
            <person name="Zhao B."/>
            <person name="Zheng H."/>
            <person name="Hu Y."/>
            <person name="Lu G."/>
            <person name="Yang C."/>
            <person name="Chen J."/>
            <person name="Shan C."/>
            <person name="Zhang L."/>
            <person name="Zhou Y."/>
            <person name="Wang L."/>
            <person name="Guo W."/>
            <person name="Bai Y."/>
            <person name="Ruan J."/>
            <person name="Shangguan X."/>
            <person name="Mao Y."/>
            <person name="Jiang J."/>
            <person name="Zhu Y."/>
            <person name="Lei J."/>
            <person name="Kang H."/>
            <person name="Chen S."/>
            <person name="He X."/>
            <person name="Wang R."/>
            <person name="Wang Y."/>
            <person name="Chen J."/>
            <person name="Wang L."/>
            <person name="Yu S."/>
            <person name="Wang B."/>
            <person name="Wei J."/>
            <person name="Song S."/>
            <person name="Lu X."/>
            <person name="Gao Z."/>
            <person name="Gu W."/>
            <person name="Deng X."/>
            <person name="Ma D."/>
            <person name="Wang S."/>
            <person name="Liang W."/>
            <person name="Fang L."/>
            <person name="Cai C."/>
            <person name="Zhu X."/>
            <person name="Zhou B."/>
            <person name="Zhang Y."/>
            <person name="Chen Z."/>
            <person name="Xu S."/>
            <person name="Zhu R."/>
            <person name="Wang S."/>
            <person name="Zhang T."/>
            <person name="Zhao G."/>
        </authorList>
    </citation>
    <scope>NUCLEOTIDE SEQUENCE [LARGE SCALE GENOMIC DNA]</scope>
    <source>
        <strain evidence="4">cv. Xinhai21</strain>
        <tissue evidence="3">Leaf</tissue>
    </source>
</reference>
<dbReference type="EMBL" id="KZ666006">
    <property type="protein sequence ID" value="PPR96671.1"/>
    <property type="molecule type" value="Genomic_DNA"/>
</dbReference>
<proteinExistence type="predicted"/>
<feature type="compositionally biased region" description="Basic residues" evidence="2">
    <location>
        <begin position="1"/>
        <end position="13"/>
    </location>
</feature>
<evidence type="ECO:0000313" key="3">
    <source>
        <dbReference type="EMBL" id="PPR96671.1"/>
    </source>
</evidence>
<evidence type="ECO:0000313" key="4">
    <source>
        <dbReference type="Proteomes" id="UP000239757"/>
    </source>
</evidence>
<feature type="coiled-coil region" evidence="1">
    <location>
        <begin position="245"/>
        <end position="322"/>
    </location>
</feature>
<gene>
    <name evidence="3" type="ORF">GOBAR_AA23997</name>
</gene>
<feature type="region of interest" description="Disordered" evidence="2">
    <location>
        <begin position="1"/>
        <end position="58"/>
    </location>
</feature>
<dbReference type="Pfam" id="PF03004">
    <property type="entry name" value="Transposase_24"/>
    <property type="match status" value="1"/>
</dbReference>
<dbReference type="PANTHER" id="PTHR33144">
    <property type="entry name" value="OS10G0409366 PROTEIN-RELATED"/>
    <property type="match status" value="1"/>
</dbReference>
<sequence>MVKPNGKMRRRRLRDLSIVQNTPNSEEGNSEQQTVVGSSNVPETLDEPEEFQTESGGTRRVRGRMLLRDLYDLDPVECVKVSINTHGQPVGSEARLLAGYLGILARNANMLPINYESWHHMPDSNKNQALANIKDCERVGTSSRQKQKYTHTAGSRSFASVAEAEEVKSGQKVGRLQLFEITHRKKDGSPMTSEAGEIMEKLKEKKAKYEAIASTDSFVNLENIDNRIITEVLGPERYGWIAQMQVNTVEKISEVQRKYEELQQQLRAEAAERAAAAAAREAVAVAREAEARAREAEDAAMAAKQSKKYDDLQLQLQQMMQMFQQSQKPPS</sequence>
<evidence type="ECO:0000256" key="1">
    <source>
        <dbReference type="SAM" id="Coils"/>
    </source>
</evidence>
<dbReference type="Proteomes" id="UP000239757">
    <property type="component" value="Unassembled WGS sequence"/>
</dbReference>
<dbReference type="PANTHER" id="PTHR33144:SF46">
    <property type="entry name" value="OS04G0610000 PROTEIN"/>
    <property type="match status" value="1"/>
</dbReference>
<feature type="compositionally biased region" description="Polar residues" evidence="2">
    <location>
        <begin position="18"/>
        <end position="42"/>
    </location>
</feature>
<accession>A0A2P5X038</accession>
<keyword evidence="1" id="KW-0175">Coiled coil</keyword>
<name>A0A2P5X038_GOSBA</name>
<dbReference type="AlphaFoldDB" id="A0A2P5X038"/>
<evidence type="ECO:0008006" key="5">
    <source>
        <dbReference type="Google" id="ProtNLM"/>
    </source>
</evidence>
<organism evidence="3 4">
    <name type="scientific">Gossypium barbadense</name>
    <name type="common">Sea Island cotton</name>
    <name type="synonym">Hibiscus barbadensis</name>
    <dbReference type="NCBI Taxonomy" id="3634"/>
    <lineage>
        <taxon>Eukaryota</taxon>
        <taxon>Viridiplantae</taxon>
        <taxon>Streptophyta</taxon>
        <taxon>Embryophyta</taxon>
        <taxon>Tracheophyta</taxon>
        <taxon>Spermatophyta</taxon>
        <taxon>Magnoliopsida</taxon>
        <taxon>eudicotyledons</taxon>
        <taxon>Gunneridae</taxon>
        <taxon>Pentapetalae</taxon>
        <taxon>rosids</taxon>
        <taxon>malvids</taxon>
        <taxon>Malvales</taxon>
        <taxon>Malvaceae</taxon>
        <taxon>Malvoideae</taxon>
        <taxon>Gossypium</taxon>
    </lineage>
</organism>